<evidence type="ECO:0000313" key="2">
    <source>
        <dbReference type="Proteomes" id="UP000571128"/>
    </source>
</evidence>
<dbReference type="RefSeq" id="WP_115095923.1">
    <property type="nucleotide sequence ID" value="NZ_JAARPY010000006.1"/>
</dbReference>
<gene>
    <name evidence="1" type="ORF">HB844_07055</name>
</gene>
<dbReference type="SUPFAM" id="SSF53474">
    <property type="entry name" value="alpha/beta-Hydrolases"/>
    <property type="match status" value="1"/>
</dbReference>
<organism evidence="1 2">
    <name type="scientific">Listeria fleischmannii</name>
    <dbReference type="NCBI Taxonomy" id="1069827"/>
    <lineage>
        <taxon>Bacteria</taxon>
        <taxon>Bacillati</taxon>
        <taxon>Bacillota</taxon>
        <taxon>Bacilli</taxon>
        <taxon>Bacillales</taxon>
        <taxon>Listeriaceae</taxon>
        <taxon>Listeria</taxon>
    </lineage>
</organism>
<dbReference type="Proteomes" id="UP000571128">
    <property type="component" value="Unassembled WGS sequence"/>
</dbReference>
<dbReference type="NCBIfam" id="NF047388">
    <property type="entry name" value="SA1320_fam"/>
    <property type="match status" value="1"/>
</dbReference>
<comment type="caution">
    <text evidence="1">The sequence shown here is derived from an EMBL/GenBank/DDBJ whole genome shotgun (WGS) entry which is preliminary data.</text>
</comment>
<proteinExistence type="predicted"/>
<reference evidence="1 2" key="1">
    <citation type="submission" date="2020-03" db="EMBL/GenBank/DDBJ databases">
        <title>Soil Listeria distribution.</title>
        <authorList>
            <person name="Liao J."/>
            <person name="Wiedmann M."/>
        </authorList>
    </citation>
    <scope>NUCLEOTIDE SEQUENCE [LARGE SCALE GENOMIC DNA]</scope>
    <source>
        <strain evidence="1 2">FSL L7-1645</strain>
    </source>
</reference>
<sequence>MQTGEVLKTSDLDIIELSGKIVYREPQRGDIVKVNGVPNAYEVKEGKYGTKSGLDYMIVENTKTGEVGMIFQGTQGQKDGGRDIITDATLPGNIPDAQLEAANEAYRAMSKKYHIDYVGGNSLGGGLSNYVASNNDVKSVTYNPAILPDGKYSQQNPDITNYMSEYDPLTLGERSAGYLSRLPGRNVMVKNNLPLMGTLVSNHTGYSDPIDIDGEKVLIDADAYLPVGVWSGAILTGGKGHKIDVNPDNMKILADSMVSKMTGQITTAQSHVNHAVDIVEREGSKLDDRRTQLTTSFDDLLGQDAFGKVLTGMAAYEQLREELERINPVGVKTYEAVQCIRMAPVLSDILDFISMHVFSGILGIAIELPLLVADTISKLDGIILQLNALKKGAIPMLFNGIDNHFLSDGMVTELKEHYKIIDRNKDILTNQISTFGMQVKYVSQELEKADKLLTAHQKVEQVSAPPATSNFVLKESEAMKDGMGKKQKLLDENYRKFKKSALSSLDPVIASFGSSLQQLDYMVDDLMDGVGKLRSALSFAHIPFTDIDQNARQALDDAIREIQPYQIALASVKGAVQSLRGGGLDAVLEAYRPYIDTALFEGTQFQNVIALNKASVNIYESSKMVFEDIKYQLSDNKAVAIEALDKLADKVVINLAILLDQLKRGSIEV</sequence>
<dbReference type="EMBL" id="JAARPY010000006">
    <property type="protein sequence ID" value="MBC1398625.1"/>
    <property type="molecule type" value="Genomic_DNA"/>
</dbReference>
<name>A0A841YE61_9LIST</name>
<dbReference type="AlphaFoldDB" id="A0A841YE61"/>
<dbReference type="InterPro" id="IPR029058">
    <property type="entry name" value="AB_hydrolase_fold"/>
</dbReference>
<evidence type="ECO:0000313" key="1">
    <source>
        <dbReference type="EMBL" id="MBC1398625.1"/>
    </source>
</evidence>
<protein>
    <submittedName>
        <fullName evidence="1">Uncharacterized protein</fullName>
    </submittedName>
</protein>
<accession>A0A841YE61</accession>